<reference evidence="2" key="1">
    <citation type="journal article" date="2023" name="G3 (Bethesda)">
        <title>A reference genome for the long-term kleptoplast-retaining sea slug Elysia crispata morphotype clarki.</title>
        <authorList>
            <person name="Eastman K.E."/>
            <person name="Pendleton A.L."/>
            <person name="Shaikh M.A."/>
            <person name="Suttiyut T."/>
            <person name="Ogas R."/>
            <person name="Tomko P."/>
            <person name="Gavelis G."/>
            <person name="Widhalm J.R."/>
            <person name="Wisecaver J.H."/>
        </authorList>
    </citation>
    <scope>NUCLEOTIDE SEQUENCE</scope>
    <source>
        <strain evidence="2">ECLA1</strain>
    </source>
</reference>
<gene>
    <name evidence="2" type="ORF">RRG08_043535</name>
</gene>
<keyword evidence="3" id="KW-1185">Reference proteome</keyword>
<accession>A0AAE1CXW6</accession>
<evidence type="ECO:0000313" key="3">
    <source>
        <dbReference type="Proteomes" id="UP001283361"/>
    </source>
</evidence>
<evidence type="ECO:0000313" key="2">
    <source>
        <dbReference type="EMBL" id="KAK3743804.1"/>
    </source>
</evidence>
<dbReference type="Proteomes" id="UP001283361">
    <property type="component" value="Unassembled WGS sequence"/>
</dbReference>
<comment type="caution">
    <text evidence="2">The sequence shown here is derived from an EMBL/GenBank/DDBJ whole genome shotgun (WGS) entry which is preliminary data.</text>
</comment>
<proteinExistence type="predicted"/>
<dbReference type="AlphaFoldDB" id="A0AAE1CXW6"/>
<dbReference type="EMBL" id="JAWDGP010006298">
    <property type="protein sequence ID" value="KAK3743804.1"/>
    <property type="molecule type" value="Genomic_DNA"/>
</dbReference>
<feature type="region of interest" description="Disordered" evidence="1">
    <location>
        <begin position="96"/>
        <end position="133"/>
    </location>
</feature>
<evidence type="ECO:0000256" key="1">
    <source>
        <dbReference type="SAM" id="MobiDB-lite"/>
    </source>
</evidence>
<protein>
    <submittedName>
        <fullName evidence="2">Uncharacterized protein</fullName>
    </submittedName>
</protein>
<name>A0AAE1CXW6_9GAST</name>
<sequence length="133" mass="14801">MGIFGGLDVFAFSLSPSHPCHLRSRVRAEQRDGESELIFSRARHSTQTIARQWSCRLSPPPFFFSHRARRSSYSPHTPLSSPLALVPFAQCAEDERLPRAQPSSPCSPPVSPCEQEPARANALRRSARGHSVH</sequence>
<organism evidence="2 3">
    <name type="scientific">Elysia crispata</name>
    <name type="common">lettuce slug</name>
    <dbReference type="NCBI Taxonomy" id="231223"/>
    <lineage>
        <taxon>Eukaryota</taxon>
        <taxon>Metazoa</taxon>
        <taxon>Spiralia</taxon>
        <taxon>Lophotrochozoa</taxon>
        <taxon>Mollusca</taxon>
        <taxon>Gastropoda</taxon>
        <taxon>Heterobranchia</taxon>
        <taxon>Euthyneura</taxon>
        <taxon>Panpulmonata</taxon>
        <taxon>Sacoglossa</taxon>
        <taxon>Placobranchoidea</taxon>
        <taxon>Plakobranchidae</taxon>
        <taxon>Elysia</taxon>
    </lineage>
</organism>